<evidence type="ECO:0000313" key="3">
    <source>
        <dbReference type="EMBL" id="SMN18953.1"/>
    </source>
</evidence>
<dbReference type="Pfam" id="PF23024">
    <property type="entry name" value="AMP-dom_DIP2-like"/>
    <property type="match status" value="1"/>
</dbReference>
<dbReference type="SUPFAM" id="SSF56801">
    <property type="entry name" value="Acetyl-CoA synthetase-like"/>
    <property type="match status" value="2"/>
</dbReference>
<dbReference type="PANTHER" id="PTHR22754:SF32">
    <property type="entry name" value="DISCO-INTERACTING PROTEIN 2"/>
    <property type="match status" value="1"/>
</dbReference>
<evidence type="ECO:0000256" key="1">
    <source>
        <dbReference type="SAM" id="MobiDB-lite"/>
    </source>
</evidence>
<dbReference type="STRING" id="1789683.A0A1X7QZS7"/>
<evidence type="ECO:0000259" key="2">
    <source>
        <dbReference type="PROSITE" id="PS51912"/>
    </source>
</evidence>
<dbReference type="InterPro" id="IPR010506">
    <property type="entry name" value="DMAP1-bd"/>
</dbReference>
<dbReference type="Pfam" id="PF24919">
    <property type="entry name" value="Mug62"/>
    <property type="match status" value="1"/>
</dbReference>
<dbReference type="InterPro" id="IPR025110">
    <property type="entry name" value="AMP-bd_C"/>
</dbReference>
<reference evidence="3 4" key="1">
    <citation type="submission" date="2017-04" db="EMBL/GenBank/DDBJ databases">
        <authorList>
            <person name="Afonso C.L."/>
            <person name="Miller P.J."/>
            <person name="Scott M.A."/>
            <person name="Spackman E."/>
            <person name="Goraichik I."/>
            <person name="Dimitrov K.M."/>
            <person name="Suarez D.L."/>
            <person name="Swayne D.E."/>
        </authorList>
    </citation>
    <scope>NUCLEOTIDE SEQUENCE [LARGE SCALE GENOMIC DNA]</scope>
</reference>
<dbReference type="PANTHER" id="PTHR22754">
    <property type="entry name" value="DISCO-INTERACTING PROTEIN 2 DIP2 -RELATED"/>
    <property type="match status" value="1"/>
</dbReference>
<keyword evidence="4" id="KW-1185">Reference proteome</keyword>
<accession>A0A1X7QZS7</accession>
<feature type="region of interest" description="Disordered" evidence="1">
    <location>
        <begin position="1308"/>
        <end position="1328"/>
    </location>
</feature>
<dbReference type="GO" id="GO:0005829">
    <property type="term" value="C:cytosol"/>
    <property type="evidence" value="ECO:0007669"/>
    <property type="project" value="TreeGrafter"/>
</dbReference>
<dbReference type="Proteomes" id="UP000196158">
    <property type="component" value="Unassembled WGS sequence"/>
</dbReference>
<dbReference type="Gene3D" id="3.40.50.12780">
    <property type="entry name" value="N-terminal domain of ligase-like"/>
    <property type="match status" value="3"/>
</dbReference>
<dbReference type="SMART" id="SM01137">
    <property type="entry name" value="DMAP_binding"/>
    <property type="match status" value="1"/>
</dbReference>
<dbReference type="Pfam" id="PF00501">
    <property type="entry name" value="AMP-binding"/>
    <property type="match status" value="1"/>
</dbReference>
<gene>
    <name evidence="3" type="ORF">KASA_0P00748G</name>
</gene>
<dbReference type="InterPro" id="IPR056881">
    <property type="entry name" value="Mug62_dom"/>
</dbReference>
<protein>
    <recommendedName>
        <fullName evidence="2">DMAP1-binding domain-containing protein</fullName>
    </recommendedName>
</protein>
<dbReference type="EMBL" id="FXLY01000003">
    <property type="protein sequence ID" value="SMN18953.1"/>
    <property type="molecule type" value="Genomic_DNA"/>
</dbReference>
<dbReference type="OrthoDB" id="69964at2759"/>
<dbReference type="PROSITE" id="PS51912">
    <property type="entry name" value="DMAP1_BIND"/>
    <property type="match status" value="1"/>
</dbReference>
<name>A0A1X7QZS7_9SACH</name>
<feature type="compositionally biased region" description="Polar residues" evidence="1">
    <location>
        <begin position="762"/>
        <end position="795"/>
    </location>
</feature>
<feature type="region of interest" description="Disordered" evidence="1">
    <location>
        <begin position="755"/>
        <end position="795"/>
    </location>
</feature>
<sequence>MDFSIPPHLPSEVQERLNEMINDYKEENLTKKGYQIKRKRLLEKYKYSGTPSINEKKSVSNIRKNTIRIPGRNQSLSSTMDVSKYAGTIPDNVSIISSSRSHRDTGSDHASSIYKVTTVNSTPNRISPLKRHGRNYSTQLSLASFDPLAENSVYNPMIPLLQRDGIIKTDLTTKYKDYNIRSLSLPQILRGRFELFGKENALITVDAKGKENFISWDKLYLRAEKVAHEMTKKKLYKNEKVILWYNKDEIIEFSVALLGCFIAGMVAIPASFEAYTLGEIMEIIKLTSSKFILISNECHKQVNNLYSTNNNTKIKLLKNDFFESVTFLKTDDLGTYSKAKKAAPTFDTPYIAYIEFTRTPLGRLSGVMIKHETLLSQFKVLSEILDSRTMPDWKKVDIIKPYNVKHRLTSVNMRSLSRFTVMNTLDPTRSTGLIFGVLFNIFTGNLLISINDQLINKPGGYENLINKYRADILLNDQLQLKQVVINYLENPEVIMAERKRTKIDFSCIKCCLTSCTTIDTDTTEMVVHKWLKNLGCIDAPLVYSPILSLLDFGGIIISTKDQLGGLENFPIHESKLRLQDELFVNREKLKENVVEASITAMINSSSSFKDYLKVETFGFPLPNTLLCVVNPDNATLVPDLTVGEIWVSSTDLVGEFFQLDKINAFVFGAKLNYPKMQSYVSKNRSTSESLLRNVAEEKLETIMNLCPVETQFMRTKLMGFVFNGKVYILSLIEDMFLQNKLVRMSNWAHTSDITRSKKDSDQTLNRTPSIATNVSDSGNKSVVSSPNHPKPNSDNRVVQTYYLQQISETLVRTVNTVYEVAAFELNHHKEEHFLVMVIESSLAKKKKESTEIDPTSVVTEYKPDKVLEKKMNDLIDQLYRILWIFHKIKPMCMLVVPKGTLPRRYCSLEIANSTVEKKFISGELEAKFIKFQMDNIILDYIPHSSYYNESIFSEHLSKLRQLCVEEENVSGKVITLQDSGIDYRDISYDSRERNRKLTDFSSIMDVLEWRIPTLKNKAAFSELGESFHSSSKTSEMMSLRSISWANFEIIVASFLKKIVSSKNPLKPEDRIVIIAENNIDYVAIVMACFYCNFVVIPLPPLNEKNLDKDLVYLTEIIKTYKVKRLFIDLKVHMLMDTSPYNKIFKKYKHLLPKTTLISKIKRKQGLSIKIFKKILHDTYYYKPGKKTLAVPRLVWIDREFSSTKDIHVTMTHSTLMNMCKVLKETLQLTADSSIFSLCSHTKGLGFILSSLIGIYVGSMTTLFSYDTVMAHPKYFLMEVQNKNVRDLFLTLDTFTILMDKASKLVDRVSRSNTDGTKHQSKSGKKNGQTQISTLRADMFRNVKNIMIPFIGRPEFNRIESILLNSQSIFVKRTQINYIYQHHFNPIISLHSYLDVPPVEFFVDPTSLREGMVREAGTGFQGLRLQDSGVVPVCTNVSIVNPETQLPCYEGEIGEIWCCSEANVFNYTISKDGKLVRDELISQQFKSRMAEGADNGLTYLRTGDLGFIRTVEITNTNGDLVRLNLLYVLGRINETIELLGLTHFVGDLERTVFSAHSYITNCIISKAGGLLVCLLKCRPKCSELYANIAALVVSELLNRNGVIVDLCTFVKSNRPGSYSVDGEWKRNRSTIMNDWFSQKLRVETQFGINYGENISMYLLSDFNKDIVK</sequence>
<organism evidence="3 4">
    <name type="scientific">Maudiozyma saulgeensis</name>
    <dbReference type="NCBI Taxonomy" id="1789683"/>
    <lineage>
        <taxon>Eukaryota</taxon>
        <taxon>Fungi</taxon>
        <taxon>Dikarya</taxon>
        <taxon>Ascomycota</taxon>
        <taxon>Saccharomycotina</taxon>
        <taxon>Saccharomycetes</taxon>
        <taxon>Saccharomycetales</taxon>
        <taxon>Saccharomycetaceae</taxon>
        <taxon>Maudiozyma</taxon>
    </lineage>
</organism>
<proteinExistence type="predicted"/>
<dbReference type="InterPro" id="IPR042099">
    <property type="entry name" value="ANL_N_sf"/>
</dbReference>
<evidence type="ECO:0000313" key="4">
    <source>
        <dbReference type="Proteomes" id="UP000196158"/>
    </source>
</evidence>
<feature type="domain" description="DMAP1-binding" evidence="2">
    <location>
        <begin position="5"/>
        <end position="107"/>
    </location>
</feature>
<dbReference type="Pfam" id="PF06464">
    <property type="entry name" value="DMAP_binding"/>
    <property type="match status" value="1"/>
</dbReference>
<dbReference type="InterPro" id="IPR000873">
    <property type="entry name" value="AMP-dep_synth/lig_dom"/>
</dbReference>